<organism evidence="12 13">
    <name type="scientific">Luteolibacter flavescens</name>
    <dbReference type="NCBI Taxonomy" id="1859460"/>
    <lineage>
        <taxon>Bacteria</taxon>
        <taxon>Pseudomonadati</taxon>
        <taxon>Verrucomicrobiota</taxon>
        <taxon>Verrucomicrobiia</taxon>
        <taxon>Verrucomicrobiales</taxon>
        <taxon>Verrucomicrobiaceae</taxon>
        <taxon>Luteolibacter</taxon>
    </lineage>
</organism>
<gene>
    <name evidence="12" type="primary">mpl</name>
    <name evidence="12" type="ORF">OKA04_03350</name>
</gene>
<keyword evidence="5" id="KW-0133">Cell shape</keyword>
<dbReference type="EC" id="6.3.2.45" evidence="12"/>
<keyword evidence="7" id="KW-0131">Cell cycle</keyword>
<keyword evidence="6" id="KW-0573">Peptidoglycan synthesis</keyword>
<evidence type="ECO:0000256" key="2">
    <source>
        <dbReference type="ARBA" id="ARBA00022618"/>
    </source>
</evidence>
<dbReference type="Gene3D" id="3.40.50.720">
    <property type="entry name" value="NAD(P)-binding Rossmann-like Domain"/>
    <property type="match status" value="1"/>
</dbReference>
<dbReference type="EMBL" id="JAPDDS010000001">
    <property type="protein sequence ID" value="MCW1883749.1"/>
    <property type="molecule type" value="Genomic_DNA"/>
</dbReference>
<dbReference type="InterPro" id="IPR013221">
    <property type="entry name" value="Mur_ligase_cen"/>
</dbReference>
<evidence type="ECO:0000259" key="10">
    <source>
        <dbReference type="Pfam" id="PF02875"/>
    </source>
</evidence>
<feature type="domain" description="Mur ligase central" evidence="11">
    <location>
        <begin position="112"/>
        <end position="292"/>
    </location>
</feature>
<dbReference type="InterPro" id="IPR000713">
    <property type="entry name" value="Mur_ligase_N"/>
</dbReference>
<comment type="caution">
    <text evidence="12">The sequence shown here is derived from an EMBL/GenBank/DDBJ whole genome shotgun (WGS) entry which is preliminary data.</text>
</comment>
<evidence type="ECO:0000256" key="8">
    <source>
        <dbReference type="ARBA" id="ARBA00023316"/>
    </source>
</evidence>
<dbReference type="SUPFAM" id="SSF53244">
    <property type="entry name" value="MurD-like peptide ligases, peptide-binding domain"/>
    <property type="match status" value="1"/>
</dbReference>
<dbReference type="InterPro" id="IPR005757">
    <property type="entry name" value="Mpl"/>
</dbReference>
<dbReference type="InterPro" id="IPR036565">
    <property type="entry name" value="Mur-like_cat_sf"/>
</dbReference>
<feature type="domain" description="Mur ligase N-terminal catalytic" evidence="9">
    <location>
        <begin position="6"/>
        <end position="103"/>
    </location>
</feature>
<keyword evidence="8" id="KW-0961">Cell wall biogenesis/degradation</keyword>
<proteinExistence type="predicted"/>
<dbReference type="PANTHER" id="PTHR43445:SF5">
    <property type="entry name" value="UDP-N-ACETYLMURAMATE--L-ALANYL-GAMMA-D-GLUTAMYL-MESO-2,6-DIAMINOHEPTANDIOATE LIGASE"/>
    <property type="match status" value="1"/>
</dbReference>
<dbReference type="GO" id="GO:0106418">
    <property type="term" value="F:UDP-N-acetylmuramate-L-alanyl-gamma-D-glutamyl-meso-2,6-diaminoheptanedioate ligase activity"/>
    <property type="evidence" value="ECO:0007669"/>
    <property type="project" value="UniProtKB-EC"/>
</dbReference>
<keyword evidence="2" id="KW-0132">Cell division</keyword>
<evidence type="ECO:0000256" key="4">
    <source>
        <dbReference type="ARBA" id="ARBA00022840"/>
    </source>
</evidence>
<dbReference type="RefSeq" id="WP_264499708.1">
    <property type="nucleotide sequence ID" value="NZ_JAPDDS010000001.1"/>
</dbReference>
<accession>A0ABT3FJJ9</accession>
<dbReference type="PANTHER" id="PTHR43445">
    <property type="entry name" value="UDP-N-ACETYLMURAMATE--L-ALANINE LIGASE-RELATED"/>
    <property type="match status" value="1"/>
</dbReference>
<dbReference type="Proteomes" id="UP001207930">
    <property type="component" value="Unassembled WGS sequence"/>
</dbReference>
<dbReference type="Pfam" id="PF01225">
    <property type="entry name" value="Mur_ligase"/>
    <property type="match status" value="1"/>
</dbReference>
<dbReference type="InterPro" id="IPR036615">
    <property type="entry name" value="Mur_ligase_C_dom_sf"/>
</dbReference>
<name>A0ABT3FJJ9_9BACT</name>
<evidence type="ECO:0000256" key="6">
    <source>
        <dbReference type="ARBA" id="ARBA00022984"/>
    </source>
</evidence>
<dbReference type="Pfam" id="PF02875">
    <property type="entry name" value="Mur_ligase_C"/>
    <property type="match status" value="1"/>
</dbReference>
<evidence type="ECO:0000256" key="1">
    <source>
        <dbReference type="ARBA" id="ARBA00022598"/>
    </source>
</evidence>
<protein>
    <submittedName>
        <fullName evidence="12">UDP-N-acetylmuramate:L-alanyl-gamma-D-glutamyl-meso-diaminopimelate ligase</fullName>
        <ecNumber evidence="12">6.3.2.45</ecNumber>
    </submittedName>
</protein>
<dbReference type="Gene3D" id="3.90.190.20">
    <property type="entry name" value="Mur ligase, C-terminal domain"/>
    <property type="match status" value="1"/>
</dbReference>
<evidence type="ECO:0000259" key="9">
    <source>
        <dbReference type="Pfam" id="PF01225"/>
    </source>
</evidence>
<evidence type="ECO:0000313" key="13">
    <source>
        <dbReference type="Proteomes" id="UP001207930"/>
    </source>
</evidence>
<evidence type="ECO:0000259" key="11">
    <source>
        <dbReference type="Pfam" id="PF08245"/>
    </source>
</evidence>
<keyword evidence="3" id="KW-0547">Nucleotide-binding</keyword>
<dbReference type="InterPro" id="IPR004101">
    <property type="entry name" value="Mur_ligase_C"/>
</dbReference>
<sequence>MSEKKHFHFTGVCGTAMGAVAVAMKRKGFTVTGSDTNVYPPMSDFLRNEGIEITEGYRAENLPADADVIVIGNAISRGNEEAEAALSRKLLYQSLPEVMKEHFLRGKRNYVVSGTHGKTTTSSMLAWLFISAGREPGWMIGGLPKNLGRGANFTDSEFTVLEGDEYDTAFFDKRSKFLHYLPEVAVVNNIEFDHADIYANLDEIKLTFRRLLNVVPRTGCAIINGDDPNCRDVAEKAPCPVKTVGLGEGNDVRISDVTYDADRSSFTLGGERYSLRMTGEFNVRNAAMATSAALFAGLTPDEIRAGLESFDGVARRQELRGEAGGVKVIDDFAHHPTAIKLAVGSLRQRYGNSRLWILFEPRSNTTRRAVFQNELAEALALADEAVVSEIPDLHKIPENDRLDPDKLAADIARHGGNGRYIHTVDEIVETVAREAKAGDVVAVLSNGGFGGIHKKLLERLA</sequence>
<dbReference type="InterPro" id="IPR050061">
    <property type="entry name" value="MurCDEF_pg_biosynth"/>
</dbReference>
<dbReference type="SUPFAM" id="SSF53623">
    <property type="entry name" value="MurD-like peptide ligases, catalytic domain"/>
    <property type="match status" value="1"/>
</dbReference>
<evidence type="ECO:0000256" key="7">
    <source>
        <dbReference type="ARBA" id="ARBA00023306"/>
    </source>
</evidence>
<evidence type="ECO:0000256" key="3">
    <source>
        <dbReference type="ARBA" id="ARBA00022741"/>
    </source>
</evidence>
<evidence type="ECO:0000256" key="5">
    <source>
        <dbReference type="ARBA" id="ARBA00022960"/>
    </source>
</evidence>
<feature type="domain" description="Mur ligase C-terminal" evidence="10">
    <location>
        <begin position="315"/>
        <end position="447"/>
    </location>
</feature>
<keyword evidence="13" id="KW-1185">Reference proteome</keyword>
<keyword evidence="1 12" id="KW-0436">Ligase</keyword>
<dbReference type="SUPFAM" id="SSF51984">
    <property type="entry name" value="MurCD N-terminal domain"/>
    <property type="match status" value="1"/>
</dbReference>
<evidence type="ECO:0000313" key="12">
    <source>
        <dbReference type="EMBL" id="MCW1883749.1"/>
    </source>
</evidence>
<dbReference type="Gene3D" id="3.40.1190.10">
    <property type="entry name" value="Mur-like, catalytic domain"/>
    <property type="match status" value="1"/>
</dbReference>
<reference evidence="12 13" key="1">
    <citation type="submission" date="2022-10" db="EMBL/GenBank/DDBJ databases">
        <title>Luteolibacter flavescens strain MCCC 1K03193, whole genome shotgun sequencing project.</title>
        <authorList>
            <person name="Zhao G."/>
            <person name="Shen L."/>
        </authorList>
    </citation>
    <scope>NUCLEOTIDE SEQUENCE [LARGE SCALE GENOMIC DNA]</scope>
    <source>
        <strain evidence="12 13">MCCC 1K03193</strain>
    </source>
</reference>
<dbReference type="Pfam" id="PF08245">
    <property type="entry name" value="Mur_ligase_M"/>
    <property type="match status" value="1"/>
</dbReference>
<keyword evidence="4" id="KW-0067">ATP-binding</keyword>
<dbReference type="NCBIfam" id="TIGR01081">
    <property type="entry name" value="mpl"/>
    <property type="match status" value="1"/>
</dbReference>